<keyword evidence="1" id="KW-0808">Transferase</keyword>
<evidence type="ECO:0000313" key="1">
    <source>
        <dbReference type="EMBL" id="TFC01233.1"/>
    </source>
</evidence>
<reference evidence="1 2" key="1">
    <citation type="submission" date="2019-03" db="EMBL/GenBank/DDBJ databases">
        <title>Genomics of glacier-inhabiting Cryobacterium strains.</title>
        <authorList>
            <person name="Liu Q."/>
            <person name="Xin Y.-H."/>
        </authorList>
    </citation>
    <scope>NUCLEOTIDE SEQUENCE [LARGE SCALE GENOMIC DNA]</scope>
    <source>
        <strain evidence="1 2">RHLT2-21</strain>
    </source>
</reference>
<dbReference type="GO" id="GO:0016740">
    <property type="term" value="F:transferase activity"/>
    <property type="evidence" value="ECO:0007669"/>
    <property type="project" value="UniProtKB-KW"/>
</dbReference>
<dbReference type="EMBL" id="SOFM01000043">
    <property type="protein sequence ID" value="TFC01233.1"/>
    <property type="molecule type" value="Genomic_DNA"/>
</dbReference>
<sequence length="300" mass="32181">MLAKRVATPLNPALDASHVAVVTVSYGSDDVIGPFLSSLMTASVNPLHIVVADNKPLGKSSVIAAMAKKAGAIYLALPSNRGYGGAINAAVRALPAEIEWVVISNPDVTVNPGAIDVLLNSVCDDETIAAVGPRILSADGEVYPSARTIPSLTTGVGHALFADVWPTNPWSRRYRRESNIPTSRRDAGWLSGAFLAVRRRVLDDLAGFDEGYFMYFEDVDLGYRIGKLGLRSVYEPSAVVVHTGAHSTDGDSARMVRAHHVSARRFLSRKYAGPLLLPVRVVLSAGLAIRSRIAERRATR</sequence>
<protein>
    <submittedName>
        <fullName evidence="1">Glycosyltransferase family 2 protein</fullName>
    </submittedName>
</protein>
<dbReference type="Proteomes" id="UP000297643">
    <property type="component" value="Unassembled WGS sequence"/>
</dbReference>
<name>A0A4R8W7R1_9MICO</name>
<proteinExistence type="predicted"/>
<comment type="caution">
    <text evidence="1">The sequence shown here is derived from an EMBL/GenBank/DDBJ whole genome shotgun (WGS) entry which is preliminary data.</text>
</comment>
<keyword evidence="2" id="KW-1185">Reference proteome</keyword>
<organism evidence="1 2">
    <name type="scientific">Cryobacterium mannosilyticum</name>
    <dbReference type="NCBI Taxonomy" id="1259190"/>
    <lineage>
        <taxon>Bacteria</taxon>
        <taxon>Bacillati</taxon>
        <taxon>Actinomycetota</taxon>
        <taxon>Actinomycetes</taxon>
        <taxon>Micrococcales</taxon>
        <taxon>Microbacteriaceae</taxon>
        <taxon>Cryobacterium</taxon>
    </lineage>
</organism>
<dbReference type="SUPFAM" id="SSF53448">
    <property type="entry name" value="Nucleotide-diphospho-sugar transferases"/>
    <property type="match status" value="1"/>
</dbReference>
<accession>A0A4R8W7R1</accession>
<dbReference type="PANTHER" id="PTHR43179:SF7">
    <property type="entry name" value="RHAMNOSYLTRANSFERASE WBBL"/>
    <property type="match status" value="1"/>
</dbReference>
<dbReference type="AlphaFoldDB" id="A0A4R8W7R1"/>
<evidence type="ECO:0000313" key="2">
    <source>
        <dbReference type="Proteomes" id="UP000297643"/>
    </source>
</evidence>
<dbReference type="Gene3D" id="3.90.550.10">
    <property type="entry name" value="Spore Coat Polysaccharide Biosynthesis Protein SpsA, Chain A"/>
    <property type="match status" value="1"/>
</dbReference>
<dbReference type="PANTHER" id="PTHR43179">
    <property type="entry name" value="RHAMNOSYLTRANSFERASE WBBL"/>
    <property type="match status" value="1"/>
</dbReference>
<gene>
    <name evidence="1" type="ORF">E3O32_13815</name>
</gene>
<dbReference type="Pfam" id="PF13641">
    <property type="entry name" value="Glyco_tranf_2_3"/>
    <property type="match status" value="1"/>
</dbReference>
<dbReference type="RefSeq" id="WP_134510397.1">
    <property type="nucleotide sequence ID" value="NZ_SOFM01000043.1"/>
</dbReference>
<dbReference type="InterPro" id="IPR029044">
    <property type="entry name" value="Nucleotide-diphossugar_trans"/>
</dbReference>